<evidence type="ECO:0000259" key="3">
    <source>
        <dbReference type="PROSITE" id="PS51186"/>
    </source>
</evidence>
<name>A0A7H9BKY4_9NEIS</name>
<evidence type="ECO:0000256" key="1">
    <source>
        <dbReference type="ARBA" id="ARBA00022679"/>
    </source>
</evidence>
<dbReference type="SUPFAM" id="SSF55729">
    <property type="entry name" value="Acyl-CoA N-acyltransferases (Nat)"/>
    <property type="match status" value="1"/>
</dbReference>
<gene>
    <name evidence="4" type="ORF">HQ393_14410</name>
</gene>
<keyword evidence="1 4" id="KW-0808">Transferase</keyword>
<dbReference type="Proteomes" id="UP000509597">
    <property type="component" value="Chromosome"/>
</dbReference>
<organism evidence="4 5">
    <name type="scientific">Chitinibacter bivalviorum</name>
    <dbReference type="NCBI Taxonomy" id="2739434"/>
    <lineage>
        <taxon>Bacteria</taxon>
        <taxon>Pseudomonadati</taxon>
        <taxon>Pseudomonadota</taxon>
        <taxon>Betaproteobacteria</taxon>
        <taxon>Neisseriales</taxon>
        <taxon>Chitinibacteraceae</taxon>
        <taxon>Chitinibacter</taxon>
    </lineage>
</organism>
<proteinExistence type="predicted"/>
<sequence length="167" mass="18709">MLATATQPTTTFAISNASILDLDDLAPLFVAYRQFYIDHSLQYAQCPQSPEEARAFLAERLVLGDSRLYIARNAENQAIGFAQVFMSFSSMVLCRSWVLNDLFVSPDSRGQKIGEALLAHVELEAKATGVAILTMETSPENVHAHRLYQQMGYVREMGHLHFVRKLS</sequence>
<dbReference type="PROSITE" id="PS51186">
    <property type="entry name" value="GNAT"/>
    <property type="match status" value="1"/>
</dbReference>
<keyword evidence="5" id="KW-1185">Reference proteome</keyword>
<reference evidence="4 5" key="1">
    <citation type="submission" date="2020-07" db="EMBL/GenBank/DDBJ databases">
        <title>Complete genome sequence of Chitinibacter sp. 2T18.</title>
        <authorList>
            <person name="Bae J.-W."/>
            <person name="Choi J.-W."/>
        </authorList>
    </citation>
    <scope>NUCLEOTIDE SEQUENCE [LARGE SCALE GENOMIC DNA]</scope>
    <source>
        <strain evidence="4 5">2T18</strain>
    </source>
</reference>
<evidence type="ECO:0000313" key="4">
    <source>
        <dbReference type="EMBL" id="QLG89340.1"/>
    </source>
</evidence>
<dbReference type="InterPro" id="IPR000182">
    <property type="entry name" value="GNAT_dom"/>
</dbReference>
<dbReference type="Gene3D" id="3.40.630.30">
    <property type="match status" value="1"/>
</dbReference>
<dbReference type="InterPro" id="IPR050832">
    <property type="entry name" value="Bact_Acetyltransf"/>
</dbReference>
<evidence type="ECO:0000256" key="2">
    <source>
        <dbReference type="ARBA" id="ARBA00023315"/>
    </source>
</evidence>
<dbReference type="CDD" id="cd04301">
    <property type="entry name" value="NAT_SF"/>
    <property type="match status" value="1"/>
</dbReference>
<feature type="domain" description="N-acetyltransferase" evidence="3">
    <location>
        <begin position="12"/>
        <end position="167"/>
    </location>
</feature>
<dbReference type="Pfam" id="PF00583">
    <property type="entry name" value="Acetyltransf_1"/>
    <property type="match status" value="1"/>
</dbReference>
<dbReference type="EMBL" id="CP058627">
    <property type="protein sequence ID" value="QLG89340.1"/>
    <property type="molecule type" value="Genomic_DNA"/>
</dbReference>
<accession>A0A7H9BKY4</accession>
<dbReference type="KEGG" id="chiz:HQ393_14410"/>
<dbReference type="PANTHER" id="PTHR43877">
    <property type="entry name" value="AMINOALKYLPHOSPHONATE N-ACETYLTRANSFERASE-RELATED-RELATED"/>
    <property type="match status" value="1"/>
</dbReference>
<protein>
    <submittedName>
        <fullName evidence="4">GNAT family N-acetyltransferase</fullName>
    </submittedName>
</protein>
<evidence type="ECO:0000313" key="5">
    <source>
        <dbReference type="Proteomes" id="UP000509597"/>
    </source>
</evidence>
<keyword evidence="2" id="KW-0012">Acyltransferase</keyword>
<dbReference type="AlphaFoldDB" id="A0A7H9BKY4"/>
<dbReference type="PANTHER" id="PTHR43877:SF2">
    <property type="entry name" value="AMINOALKYLPHOSPHONATE N-ACETYLTRANSFERASE-RELATED"/>
    <property type="match status" value="1"/>
</dbReference>
<dbReference type="InterPro" id="IPR016181">
    <property type="entry name" value="Acyl_CoA_acyltransferase"/>
</dbReference>
<dbReference type="GO" id="GO:0016747">
    <property type="term" value="F:acyltransferase activity, transferring groups other than amino-acyl groups"/>
    <property type="evidence" value="ECO:0007669"/>
    <property type="project" value="InterPro"/>
</dbReference>
<dbReference type="RefSeq" id="WP_179355885.1">
    <property type="nucleotide sequence ID" value="NZ_CP058627.1"/>
</dbReference>